<evidence type="ECO:0000313" key="1">
    <source>
        <dbReference type="EMBL" id="CBY12990.1"/>
    </source>
</evidence>
<dbReference type="InParanoid" id="E4XTC8"/>
<proteinExistence type="predicted"/>
<keyword evidence="2" id="KW-1185">Reference proteome</keyword>
<evidence type="ECO:0000313" key="2">
    <source>
        <dbReference type="Proteomes" id="UP000001307"/>
    </source>
</evidence>
<sequence>MSMERWKLTVTDEDVAGNVQEAYAKHAKNAVSTKEKSEWTVLAGIVLLKESGELETVALGAGTQCVGFSRIKEAAPVKGRSSLTATQKFYTISYSTRLRCRVAMRQL</sequence>
<protein>
    <submittedName>
        <fullName evidence="1">Uncharacterized protein</fullName>
    </submittedName>
</protein>
<dbReference type="OrthoDB" id="416253at2759"/>
<dbReference type="EMBL" id="FN653153">
    <property type="protein sequence ID" value="CBY12990.1"/>
    <property type="molecule type" value="Genomic_DNA"/>
</dbReference>
<dbReference type="AlphaFoldDB" id="E4XTC8"/>
<accession>E4XTC8</accession>
<reference evidence="1" key="1">
    <citation type="journal article" date="2010" name="Science">
        <title>Plasticity of animal genome architecture unmasked by rapid evolution of a pelagic tunicate.</title>
        <authorList>
            <person name="Denoeud F."/>
            <person name="Henriet S."/>
            <person name="Mungpakdee S."/>
            <person name="Aury J.M."/>
            <person name="Da Silva C."/>
            <person name="Brinkmann H."/>
            <person name="Mikhaleva J."/>
            <person name="Olsen L.C."/>
            <person name="Jubin C."/>
            <person name="Canestro C."/>
            <person name="Bouquet J.M."/>
            <person name="Danks G."/>
            <person name="Poulain J."/>
            <person name="Campsteijn C."/>
            <person name="Adamski M."/>
            <person name="Cross I."/>
            <person name="Yadetie F."/>
            <person name="Muffato M."/>
            <person name="Louis A."/>
            <person name="Butcher S."/>
            <person name="Tsagkogeorga G."/>
            <person name="Konrad A."/>
            <person name="Singh S."/>
            <person name="Jensen M.F."/>
            <person name="Cong E.H."/>
            <person name="Eikeseth-Otteraa H."/>
            <person name="Noel B."/>
            <person name="Anthouard V."/>
            <person name="Porcel B.M."/>
            <person name="Kachouri-Lafond R."/>
            <person name="Nishino A."/>
            <person name="Ugolini M."/>
            <person name="Chourrout P."/>
            <person name="Nishida H."/>
            <person name="Aasland R."/>
            <person name="Huzurbazar S."/>
            <person name="Westhof E."/>
            <person name="Delsuc F."/>
            <person name="Lehrach H."/>
            <person name="Reinhardt R."/>
            <person name="Weissenbach J."/>
            <person name="Roy S.W."/>
            <person name="Artiguenave F."/>
            <person name="Postlethwait J.H."/>
            <person name="Manak J.R."/>
            <person name="Thompson E.M."/>
            <person name="Jaillon O."/>
            <person name="Du Pasquier L."/>
            <person name="Boudinot P."/>
            <person name="Liberles D.A."/>
            <person name="Volff J.N."/>
            <person name="Philippe H."/>
            <person name="Lenhard B."/>
            <person name="Roest Crollius H."/>
            <person name="Wincker P."/>
            <person name="Chourrout D."/>
        </authorList>
    </citation>
    <scope>NUCLEOTIDE SEQUENCE [LARGE SCALE GENOMIC DNA]</scope>
</reference>
<dbReference type="Proteomes" id="UP000001307">
    <property type="component" value="Unassembled WGS sequence"/>
</dbReference>
<name>E4XTC8_OIKDI</name>
<gene>
    <name evidence="1" type="ORF">GSOID_T00003065001</name>
</gene>
<organism evidence="1">
    <name type="scientific">Oikopleura dioica</name>
    <name type="common">Tunicate</name>
    <dbReference type="NCBI Taxonomy" id="34765"/>
    <lineage>
        <taxon>Eukaryota</taxon>
        <taxon>Metazoa</taxon>
        <taxon>Chordata</taxon>
        <taxon>Tunicata</taxon>
        <taxon>Appendicularia</taxon>
        <taxon>Copelata</taxon>
        <taxon>Oikopleuridae</taxon>
        <taxon>Oikopleura</taxon>
    </lineage>
</organism>